<reference evidence="5" key="1">
    <citation type="submission" date="2019-12" db="EMBL/GenBank/DDBJ databases">
        <title>Mitochondrial genomes of Hemiarma marina and Leucocryptos marina revised the evolution of cytochrome c maturation in Cryptista.</title>
        <authorList>
            <person name="Nishimura Y."/>
            <person name="Kume K."/>
            <person name="Sonehara K."/>
            <person name="Tanifuji G."/>
            <person name="Shiratori T."/>
            <person name="Ishida K."/>
            <person name="Hashimoto T."/>
            <person name="Inagaki Y."/>
            <person name="Ohkuma M."/>
        </authorList>
    </citation>
    <scope>NUCLEOTIDE SEQUENCE</scope>
    <source>
        <strain evidence="5">NIES-1335</strain>
    </source>
</reference>
<dbReference type="InterPro" id="IPR016180">
    <property type="entry name" value="Ribosomal_uL16_dom"/>
</dbReference>
<keyword evidence="2 4" id="KW-0689">Ribosomal protein</keyword>
<evidence type="ECO:0000256" key="3">
    <source>
        <dbReference type="ARBA" id="ARBA00023274"/>
    </source>
</evidence>
<dbReference type="EMBL" id="LC515368">
    <property type="protein sequence ID" value="BBQ05400.1"/>
    <property type="molecule type" value="Genomic_DNA"/>
</dbReference>
<evidence type="ECO:0000256" key="2">
    <source>
        <dbReference type="ARBA" id="ARBA00022980"/>
    </source>
</evidence>
<evidence type="ECO:0000256" key="1">
    <source>
        <dbReference type="ARBA" id="ARBA00008931"/>
    </source>
</evidence>
<accession>A0A679ELL8</accession>
<dbReference type="PRINTS" id="PR00060">
    <property type="entry name" value="RIBOSOMALL16"/>
</dbReference>
<dbReference type="SUPFAM" id="SSF54686">
    <property type="entry name" value="Ribosomal protein L16p/L10e"/>
    <property type="match status" value="1"/>
</dbReference>
<name>A0A679ELL8_LEUMA</name>
<keyword evidence="5" id="KW-0496">Mitochondrion</keyword>
<proteinExistence type="inferred from homology"/>
<dbReference type="RefSeq" id="YP_009730070.1">
    <property type="nucleotide sequence ID" value="NC_045933.1"/>
</dbReference>
<dbReference type="InterPro" id="IPR047873">
    <property type="entry name" value="Ribosomal_uL16"/>
</dbReference>
<gene>
    <name evidence="5" type="primary">rpl16</name>
</gene>
<dbReference type="GO" id="GO:0019843">
    <property type="term" value="F:rRNA binding"/>
    <property type="evidence" value="ECO:0007669"/>
    <property type="project" value="InterPro"/>
</dbReference>
<sequence length="159" mass="18026">MNLNVKYRKPFKPYAKSYPNKETLSKNYINFKGDIGLRLLETTYLTSTQIEAGRVAIGRVIKRKPSIRIFINAKPNRIITSKPAEVRMGKGKGSMDKLIFVGQPGLVLYELSGVDYNKAMKALKSAQKKLACKTAIFVRSRFFHEQVAANSYPEFKDIC</sequence>
<protein>
    <submittedName>
        <fullName evidence="5">50S ribosomal protein L16</fullName>
    </submittedName>
</protein>
<dbReference type="PANTHER" id="PTHR12220">
    <property type="entry name" value="50S/60S RIBOSOMAL PROTEIN L16"/>
    <property type="match status" value="1"/>
</dbReference>
<dbReference type="InterPro" id="IPR036920">
    <property type="entry name" value="Ribosomal_uL16_sf"/>
</dbReference>
<dbReference type="GO" id="GO:0022625">
    <property type="term" value="C:cytosolic large ribosomal subunit"/>
    <property type="evidence" value="ECO:0007669"/>
    <property type="project" value="TreeGrafter"/>
</dbReference>
<dbReference type="NCBIfam" id="TIGR01164">
    <property type="entry name" value="rplP_bact"/>
    <property type="match status" value="1"/>
</dbReference>
<organism evidence="5">
    <name type="scientific">Leucocryptos marina</name>
    <name type="common">Marine flagellate</name>
    <name type="synonym">Bodo marinus</name>
    <dbReference type="NCBI Taxonomy" id="299206"/>
    <lineage>
        <taxon>Eukaryota</taxon>
        <taxon>Cryptophyceae</taxon>
        <taxon>Kathablepharidacea</taxon>
        <taxon>Katablepharidaceae</taxon>
        <taxon>Leucocryptos</taxon>
    </lineage>
</organism>
<dbReference type="GO" id="GO:0003735">
    <property type="term" value="F:structural constituent of ribosome"/>
    <property type="evidence" value="ECO:0007669"/>
    <property type="project" value="InterPro"/>
</dbReference>
<dbReference type="GO" id="GO:0006412">
    <property type="term" value="P:translation"/>
    <property type="evidence" value="ECO:0007669"/>
    <property type="project" value="InterPro"/>
</dbReference>
<dbReference type="InterPro" id="IPR000114">
    <property type="entry name" value="Ribosomal_uL16_bact-type"/>
</dbReference>
<geneLocation type="mitochondrion" evidence="5"/>
<comment type="similarity">
    <text evidence="1 4">Belongs to the universal ribosomal protein uL16 family.</text>
</comment>
<dbReference type="CDD" id="cd01433">
    <property type="entry name" value="Ribosomal_L16_L10e"/>
    <property type="match status" value="1"/>
</dbReference>
<keyword evidence="3 4" id="KW-0687">Ribonucleoprotein</keyword>
<dbReference type="Gene3D" id="3.90.1170.10">
    <property type="entry name" value="Ribosomal protein L10e/L16"/>
    <property type="match status" value="1"/>
</dbReference>
<evidence type="ECO:0000256" key="4">
    <source>
        <dbReference type="RuleBase" id="RU004413"/>
    </source>
</evidence>
<dbReference type="AlphaFoldDB" id="A0A679ELL8"/>
<dbReference type="GeneID" id="43959884"/>
<evidence type="ECO:0000313" key="5">
    <source>
        <dbReference type="EMBL" id="BBQ05400.1"/>
    </source>
</evidence>
<dbReference type="PANTHER" id="PTHR12220:SF13">
    <property type="entry name" value="LARGE RIBOSOMAL SUBUNIT PROTEIN UL16M"/>
    <property type="match status" value="1"/>
</dbReference>
<dbReference type="Pfam" id="PF00252">
    <property type="entry name" value="Ribosomal_L16"/>
    <property type="match status" value="1"/>
</dbReference>